<keyword evidence="1" id="KW-0175">Coiled coil</keyword>
<protein>
    <submittedName>
        <fullName evidence="3">Uncharacterized protein</fullName>
    </submittedName>
</protein>
<evidence type="ECO:0000313" key="3">
    <source>
        <dbReference type="EMBL" id="PSN61619.1"/>
    </source>
</evidence>
<proteinExistence type="predicted"/>
<organism evidence="3 4">
    <name type="scientific">Corynespora cassiicola Philippines</name>
    <dbReference type="NCBI Taxonomy" id="1448308"/>
    <lineage>
        <taxon>Eukaryota</taxon>
        <taxon>Fungi</taxon>
        <taxon>Dikarya</taxon>
        <taxon>Ascomycota</taxon>
        <taxon>Pezizomycotina</taxon>
        <taxon>Dothideomycetes</taxon>
        <taxon>Pleosporomycetidae</taxon>
        <taxon>Pleosporales</taxon>
        <taxon>Corynesporascaceae</taxon>
        <taxon>Corynespora</taxon>
    </lineage>
</organism>
<evidence type="ECO:0000256" key="1">
    <source>
        <dbReference type="SAM" id="Coils"/>
    </source>
</evidence>
<gene>
    <name evidence="3" type="ORF">BS50DRAFT_143580</name>
</gene>
<evidence type="ECO:0000256" key="2">
    <source>
        <dbReference type="SAM" id="MobiDB-lite"/>
    </source>
</evidence>
<dbReference type="OrthoDB" id="3776883at2759"/>
<feature type="coiled-coil region" evidence="1">
    <location>
        <begin position="608"/>
        <end position="635"/>
    </location>
</feature>
<feature type="region of interest" description="Disordered" evidence="2">
    <location>
        <begin position="497"/>
        <end position="524"/>
    </location>
</feature>
<evidence type="ECO:0000313" key="4">
    <source>
        <dbReference type="Proteomes" id="UP000240883"/>
    </source>
</evidence>
<name>A0A2T2N884_CORCC</name>
<dbReference type="EMBL" id="KZ678143">
    <property type="protein sequence ID" value="PSN61619.1"/>
    <property type="molecule type" value="Genomic_DNA"/>
</dbReference>
<dbReference type="Proteomes" id="UP000240883">
    <property type="component" value="Unassembled WGS sequence"/>
</dbReference>
<feature type="compositionally biased region" description="Polar residues" evidence="2">
    <location>
        <begin position="545"/>
        <end position="562"/>
    </location>
</feature>
<feature type="region of interest" description="Disordered" evidence="2">
    <location>
        <begin position="420"/>
        <end position="465"/>
    </location>
</feature>
<dbReference type="STRING" id="1448308.A0A2T2N884"/>
<feature type="region of interest" description="Disordered" evidence="2">
    <location>
        <begin position="194"/>
        <end position="245"/>
    </location>
</feature>
<feature type="compositionally biased region" description="Polar residues" evidence="2">
    <location>
        <begin position="194"/>
        <end position="229"/>
    </location>
</feature>
<sequence>MAFTTSTSPVIRAIREHIADRQAEHLWHLVPSRNDLKWDTQETDDGSFKALIIGNIVAKVSMSICVAISQIEGSSIKLRYHTRADNAPHYMHVSPGDLDPADMIYPFDVIFGPSEYDQRSLSILVAYVFLDAGFLSDEIAGHLLPYMCERFLEILRVIEKGVGVPVKQEESEYGSADEMPMSPGDQMHGVEMNDTSTDVSVGNLVNRTPDQLDSQPGTGLPNAKQTSMNPHLPANPENGTESSETSVYDATLRNLFSDYYNIKSILDLKRRLHLLDSIPPHGELIFIDHNHVRNAFPKGLLIGHHLDGRRIFAFIQCFNRRPARVKYYIQCLVDMPFQDVMHAKLCHPFDKALGSDDEKKEKKHLDSLIKWYFIVSGVAQIAFLRMNETLFLKDFFETLGIVASSNGVADELEVTTPNNNSCMGSAVARSLQNSQPKPLEPLEDQPPQQSLPQEEENSNREEDSMISENTIQAGLRQAEAEDSVDNTSADPFAHIRSQYTDPGLSAPSGPAQSNPELLGCAPTGISPRAEEILPAVELGDEETRNSISPTSEAQTQLASSTGGATGAEHSAPPSLERESQQTAKRKAAFPDLEEDASIKTDKWLTGQINNIDNELQVLDTRLELLKAKRIRLEAARMQNRALLRSNGTNTSSGLTPRGA</sequence>
<accession>A0A2T2N884</accession>
<keyword evidence="4" id="KW-1185">Reference proteome</keyword>
<reference evidence="3 4" key="1">
    <citation type="journal article" date="2018" name="Front. Microbiol.">
        <title>Genome-Wide Analysis of Corynespora cassiicola Leaf Fall Disease Putative Effectors.</title>
        <authorList>
            <person name="Lopez D."/>
            <person name="Ribeiro S."/>
            <person name="Label P."/>
            <person name="Fumanal B."/>
            <person name="Venisse J.S."/>
            <person name="Kohler A."/>
            <person name="de Oliveira R.R."/>
            <person name="Labutti K."/>
            <person name="Lipzen A."/>
            <person name="Lail K."/>
            <person name="Bauer D."/>
            <person name="Ohm R.A."/>
            <person name="Barry K.W."/>
            <person name="Spatafora J."/>
            <person name="Grigoriev I.V."/>
            <person name="Martin F.M."/>
            <person name="Pujade-Renaud V."/>
        </authorList>
    </citation>
    <scope>NUCLEOTIDE SEQUENCE [LARGE SCALE GENOMIC DNA]</scope>
    <source>
        <strain evidence="3 4">Philippines</strain>
    </source>
</reference>
<dbReference type="AlphaFoldDB" id="A0A2T2N884"/>
<feature type="region of interest" description="Disordered" evidence="2">
    <location>
        <begin position="540"/>
        <end position="593"/>
    </location>
</feature>